<protein>
    <submittedName>
        <fullName evidence="3">Sel1 repeat family protein</fullName>
    </submittedName>
</protein>
<proteinExistence type="predicted"/>
<name>A0A1I7SGL7_BURXY</name>
<sequence length="36" mass="4145">MFKLFTLLTVVTLVYVQTTQAADLIEEIKKMDVTKL</sequence>
<reference evidence="3" key="1">
    <citation type="submission" date="2016-11" db="UniProtKB">
        <authorList>
            <consortium name="WormBaseParasite"/>
        </authorList>
    </citation>
    <scope>IDENTIFICATION</scope>
</reference>
<feature type="signal peptide" evidence="1">
    <location>
        <begin position="1"/>
        <end position="21"/>
    </location>
</feature>
<evidence type="ECO:0000313" key="3">
    <source>
        <dbReference type="WBParaSite" id="BXY_1218200.1"/>
    </source>
</evidence>
<feature type="chain" id="PRO_5009306127" evidence="1">
    <location>
        <begin position="22"/>
        <end position="36"/>
    </location>
</feature>
<dbReference type="WBParaSite" id="BXY_1218200.1">
    <property type="protein sequence ID" value="BXY_1218200.1"/>
    <property type="gene ID" value="BXY_1218200"/>
</dbReference>
<keyword evidence="1" id="KW-0732">Signal</keyword>
<accession>A0A1I7SGL7</accession>
<dbReference type="AlphaFoldDB" id="A0A1I7SGL7"/>
<organism evidence="2 3">
    <name type="scientific">Bursaphelenchus xylophilus</name>
    <name type="common">Pinewood nematode worm</name>
    <name type="synonym">Aphelenchoides xylophilus</name>
    <dbReference type="NCBI Taxonomy" id="6326"/>
    <lineage>
        <taxon>Eukaryota</taxon>
        <taxon>Metazoa</taxon>
        <taxon>Ecdysozoa</taxon>
        <taxon>Nematoda</taxon>
        <taxon>Chromadorea</taxon>
        <taxon>Rhabditida</taxon>
        <taxon>Tylenchina</taxon>
        <taxon>Tylenchomorpha</taxon>
        <taxon>Aphelenchoidea</taxon>
        <taxon>Aphelenchoididae</taxon>
        <taxon>Bursaphelenchus</taxon>
    </lineage>
</organism>
<evidence type="ECO:0000313" key="2">
    <source>
        <dbReference type="Proteomes" id="UP000095284"/>
    </source>
</evidence>
<dbReference type="Proteomes" id="UP000095284">
    <property type="component" value="Unplaced"/>
</dbReference>
<evidence type="ECO:0000256" key="1">
    <source>
        <dbReference type="SAM" id="SignalP"/>
    </source>
</evidence>